<dbReference type="RefSeq" id="WP_277535776.1">
    <property type="nucleotide sequence ID" value="NZ_JAPDIA010000008.1"/>
</dbReference>
<dbReference type="EMBL" id="JAPDIA010000008">
    <property type="protein sequence ID" value="MDG0812449.1"/>
    <property type="molecule type" value="Genomic_DNA"/>
</dbReference>
<evidence type="ECO:0000256" key="1">
    <source>
        <dbReference type="SAM" id="MobiDB-lite"/>
    </source>
</evidence>
<evidence type="ECO:0000313" key="3">
    <source>
        <dbReference type="Proteomes" id="UP001153404"/>
    </source>
</evidence>
<feature type="compositionally biased region" description="Polar residues" evidence="1">
    <location>
        <begin position="227"/>
        <end position="239"/>
    </location>
</feature>
<gene>
    <name evidence="2" type="ORF">OMP40_26245</name>
</gene>
<accession>A0A9X4KWD7</accession>
<proteinExistence type="predicted"/>
<evidence type="ECO:0000313" key="2">
    <source>
        <dbReference type="EMBL" id="MDG0812449.1"/>
    </source>
</evidence>
<feature type="compositionally biased region" description="Polar residues" evidence="1">
    <location>
        <begin position="158"/>
        <end position="167"/>
    </location>
</feature>
<dbReference type="Proteomes" id="UP001153404">
    <property type="component" value="Unassembled WGS sequence"/>
</dbReference>
<feature type="compositionally biased region" description="Basic and acidic residues" evidence="1">
    <location>
        <begin position="173"/>
        <end position="183"/>
    </location>
</feature>
<feature type="compositionally biased region" description="Basic and acidic residues" evidence="1">
    <location>
        <begin position="242"/>
        <end position="254"/>
    </location>
</feature>
<sequence length="260" mass="27837">MNKRRALLVGFGVGLMAGAALLQLMNYGEDLSEGTAMPVQLTVEQLQEQARGEGYAMYKLSEPMYTQAQLDAAAAKAKADASAAADEKPEQAAGESAKPTGTVAPGASPTPAPPESGASPEARLGLYVAAGGFARQGRDRPEGARRYRRQNGLREGGQTVQRQNAGRSQRVRRPGDVRRDHRGAAARQKQINGRRRSERRRRTDGRLVLQAGHPYVILLNGVKKRTPFNSVSGASQARSSGGKREPAEEIHDPKPYGGAS</sequence>
<protein>
    <submittedName>
        <fullName evidence="2">Uncharacterized protein</fullName>
    </submittedName>
</protein>
<organism evidence="2 3">
    <name type="scientific">Cohnella rhizosphaerae</name>
    <dbReference type="NCBI Taxonomy" id="1457232"/>
    <lineage>
        <taxon>Bacteria</taxon>
        <taxon>Bacillati</taxon>
        <taxon>Bacillota</taxon>
        <taxon>Bacilli</taxon>
        <taxon>Bacillales</taxon>
        <taxon>Paenibacillaceae</taxon>
        <taxon>Cohnella</taxon>
    </lineage>
</organism>
<feature type="region of interest" description="Disordered" evidence="1">
    <location>
        <begin position="81"/>
        <end position="120"/>
    </location>
</feature>
<keyword evidence="3" id="KW-1185">Reference proteome</keyword>
<feature type="compositionally biased region" description="Basic and acidic residues" evidence="1">
    <location>
        <begin position="136"/>
        <end position="145"/>
    </location>
</feature>
<comment type="caution">
    <text evidence="2">The sequence shown here is derived from an EMBL/GenBank/DDBJ whole genome shotgun (WGS) entry which is preliminary data.</text>
</comment>
<name>A0A9X4KWD7_9BACL</name>
<feature type="region of interest" description="Disordered" evidence="1">
    <location>
        <begin position="220"/>
        <end position="260"/>
    </location>
</feature>
<reference evidence="2" key="1">
    <citation type="submission" date="2022-10" db="EMBL/GenBank/DDBJ databases">
        <title>Comparative genomic analysis of Cohnella hashimotonis sp. nov., isolated from the International Space Station.</title>
        <authorList>
            <person name="Simpson A."/>
            <person name="Venkateswaran K."/>
        </authorList>
    </citation>
    <scope>NUCLEOTIDE SEQUENCE</scope>
    <source>
        <strain evidence="2">DSM 28161</strain>
    </source>
</reference>
<feature type="region of interest" description="Disordered" evidence="1">
    <location>
        <begin position="132"/>
        <end position="206"/>
    </location>
</feature>
<feature type="compositionally biased region" description="Basic residues" evidence="1">
    <location>
        <begin position="192"/>
        <end position="203"/>
    </location>
</feature>
<dbReference type="AlphaFoldDB" id="A0A9X4KWD7"/>